<evidence type="ECO:0000256" key="4">
    <source>
        <dbReference type="ARBA" id="ARBA00006206"/>
    </source>
</evidence>
<comment type="subcellular location">
    <subcellularLocation>
        <location evidence="2">Cytoplasm</location>
    </subcellularLocation>
</comment>
<comment type="caution">
    <text evidence="17">The sequence shown here is derived from an EMBL/GenBank/DDBJ whole genome shotgun (WGS) entry which is preliminary data.</text>
</comment>
<comment type="subunit">
    <text evidence="5">Monomer.</text>
</comment>
<sequence length="382" mass="41487">MKNHALLSSLGLSLMIATLTAQAATLSSEQGTFGKLPDGTTIEKYTLHNSHGLKASIITYGATLQSLMVPDKNGKVEDVVLGFDDVQGYQNNGTVYFGATIGRFGNRLAGGTFKLDDQTYRVPLNDKTNALHGGNQGFDKRIWKARSVQGDGWVGVKLSYLSPDGEMGFPGALLTEVTYSLNEQNELKIDYHASTDKPTVLNLTNHSYFNLAGAGNGDILQQVATLHASHYTPVNDKLIPTGELAPVAGTPMDFLKPTAIGKNIKADHQQLKYAEPKQGGFDFNWVLDTKGDASKLAAEVSDPQSGRHLQLFTTEPGVQLYTGNFLDGSIHGKAGKVYPHWGAFTLETQHYPDAPNQPKFPSTRLDPGKAYTQTTIFKFVNH</sequence>
<dbReference type="InterPro" id="IPR047215">
    <property type="entry name" value="Galactose_mutarotase-like"/>
</dbReference>
<gene>
    <name evidence="17" type="ORF">ALQ04_01178</name>
</gene>
<dbReference type="OrthoDB" id="9779408at2"/>
<dbReference type="FunFam" id="2.70.98.10:FF:000003">
    <property type="entry name" value="Aldose 1-epimerase"/>
    <property type="match status" value="1"/>
</dbReference>
<reference evidence="17 18" key="1">
    <citation type="submission" date="2018-08" db="EMBL/GenBank/DDBJ databases">
        <title>Recombination of ecologically and evolutionarily significant loci maintains genetic cohesion in the Pseudomonas syringae species complex.</title>
        <authorList>
            <person name="Dillon M."/>
            <person name="Thakur S."/>
            <person name="Almeida R.N.D."/>
            <person name="Weir B.S."/>
            <person name="Guttman D.S."/>
        </authorList>
    </citation>
    <scope>NUCLEOTIDE SEQUENCE [LARGE SCALE GENOMIC DNA]</scope>
    <source>
        <strain evidence="17 18">ICMP 3353</strain>
    </source>
</reference>
<organism evidence="17 18">
    <name type="scientific">Pseudomonas cichorii</name>
    <dbReference type="NCBI Taxonomy" id="36746"/>
    <lineage>
        <taxon>Bacteria</taxon>
        <taxon>Pseudomonadati</taxon>
        <taxon>Pseudomonadota</taxon>
        <taxon>Gammaproteobacteria</taxon>
        <taxon>Pseudomonadales</taxon>
        <taxon>Pseudomonadaceae</taxon>
        <taxon>Pseudomonas</taxon>
    </lineage>
</organism>
<evidence type="ECO:0000256" key="1">
    <source>
        <dbReference type="ARBA" id="ARBA00001614"/>
    </source>
</evidence>
<accession>A0A3M4LQ36</accession>
<dbReference type="EC" id="5.1.3.3" evidence="6 12"/>
<dbReference type="Pfam" id="PF01263">
    <property type="entry name" value="Aldose_epim"/>
    <property type="match status" value="1"/>
</dbReference>
<comment type="catalytic activity">
    <reaction evidence="1 12">
        <text>alpha-D-glucose = beta-D-glucose</text>
        <dbReference type="Rhea" id="RHEA:10264"/>
        <dbReference type="ChEBI" id="CHEBI:15903"/>
        <dbReference type="ChEBI" id="CHEBI:17925"/>
        <dbReference type="EC" id="5.1.3.3"/>
    </reaction>
</comment>
<evidence type="ECO:0000256" key="15">
    <source>
        <dbReference type="PIRSR" id="PIRSR005096-3"/>
    </source>
</evidence>
<evidence type="ECO:0000256" key="3">
    <source>
        <dbReference type="ARBA" id="ARBA00005028"/>
    </source>
</evidence>
<keyword evidence="16" id="KW-0732">Signal</keyword>
<keyword evidence="9" id="KW-0597">Phosphoprotein</keyword>
<evidence type="ECO:0000256" key="8">
    <source>
        <dbReference type="ARBA" id="ARBA00022490"/>
    </source>
</evidence>
<evidence type="ECO:0000256" key="14">
    <source>
        <dbReference type="PIRSR" id="PIRSR005096-2"/>
    </source>
</evidence>
<evidence type="ECO:0000256" key="11">
    <source>
        <dbReference type="ARBA" id="ARBA00023277"/>
    </source>
</evidence>
<name>A0A3M4LQ36_PSECI</name>
<keyword evidence="8" id="KW-0963">Cytoplasm</keyword>
<dbReference type="AlphaFoldDB" id="A0A3M4LQ36"/>
<dbReference type="PIRSF" id="PIRSF005096">
    <property type="entry name" value="GALM"/>
    <property type="match status" value="1"/>
</dbReference>
<dbReference type="EMBL" id="RBRE01000069">
    <property type="protein sequence ID" value="RMQ43324.1"/>
    <property type="molecule type" value="Genomic_DNA"/>
</dbReference>
<keyword evidence="10 12" id="KW-0413">Isomerase</keyword>
<dbReference type="Gene3D" id="2.70.98.10">
    <property type="match status" value="1"/>
</dbReference>
<dbReference type="UniPathway" id="UPA00242"/>
<protein>
    <recommendedName>
        <fullName evidence="7 12">Aldose 1-epimerase</fullName>
        <ecNumber evidence="6 12">5.1.3.3</ecNumber>
    </recommendedName>
</protein>
<feature type="active site" description="Proton donor" evidence="13">
    <location>
        <position position="206"/>
    </location>
</feature>
<evidence type="ECO:0000256" key="12">
    <source>
        <dbReference type="PIRNR" id="PIRNR005096"/>
    </source>
</evidence>
<dbReference type="SUPFAM" id="SSF74650">
    <property type="entry name" value="Galactose mutarotase-like"/>
    <property type="match status" value="1"/>
</dbReference>
<evidence type="ECO:0000256" key="5">
    <source>
        <dbReference type="ARBA" id="ARBA00011245"/>
    </source>
</evidence>
<comment type="similarity">
    <text evidence="4 12">Belongs to the aldose epimerase family.</text>
</comment>
<dbReference type="InterPro" id="IPR015443">
    <property type="entry name" value="Aldose_1-epimerase"/>
</dbReference>
<dbReference type="InterPro" id="IPR014718">
    <property type="entry name" value="GH-type_carb-bd"/>
</dbReference>
<proteinExistence type="inferred from homology"/>
<evidence type="ECO:0000256" key="6">
    <source>
        <dbReference type="ARBA" id="ARBA00013185"/>
    </source>
</evidence>
<evidence type="ECO:0000256" key="10">
    <source>
        <dbReference type="ARBA" id="ARBA00023235"/>
    </source>
</evidence>
<evidence type="ECO:0000313" key="17">
    <source>
        <dbReference type="EMBL" id="RMQ43324.1"/>
    </source>
</evidence>
<dbReference type="InterPro" id="IPR008183">
    <property type="entry name" value="Aldose_1/G6P_1-epimerase"/>
</dbReference>
<dbReference type="InterPro" id="IPR018052">
    <property type="entry name" value="Ald1_epimerase_CS"/>
</dbReference>
<feature type="chain" id="PRO_5018149154" description="Aldose 1-epimerase" evidence="16">
    <location>
        <begin position="24"/>
        <end position="382"/>
    </location>
</feature>
<evidence type="ECO:0000256" key="13">
    <source>
        <dbReference type="PIRSR" id="PIRSR005096-1"/>
    </source>
</evidence>
<feature type="active site" description="Proton acceptor" evidence="13">
    <location>
        <position position="347"/>
    </location>
</feature>
<evidence type="ECO:0000256" key="2">
    <source>
        <dbReference type="ARBA" id="ARBA00004496"/>
    </source>
</evidence>
<feature type="binding site" evidence="14">
    <location>
        <position position="282"/>
    </location>
    <ligand>
        <name>beta-D-galactose</name>
        <dbReference type="ChEBI" id="CHEBI:27667"/>
    </ligand>
</feature>
<dbReference type="Proteomes" id="UP000277236">
    <property type="component" value="Unassembled WGS sequence"/>
</dbReference>
<comment type="pathway">
    <text evidence="3 12">Carbohydrate metabolism; hexose metabolism.</text>
</comment>
<feature type="binding site" evidence="15">
    <location>
        <begin position="206"/>
        <end position="208"/>
    </location>
    <ligand>
        <name>beta-D-galactose</name>
        <dbReference type="ChEBI" id="CHEBI:27667"/>
    </ligand>
</feature>
<dbReference type="GO" id="GO:0005737">
    <property type="term" value="C:cytoplasm"/>
    <property type="evidence" value="ECO:0007669"/>
    <property type="project" value="UniProtKB-SubCell"/>
</dbReference>
<dbReference type="NCBIfam" id="NF008277">
    <property type="entry name" value="PRK11055.1"/>
    <property type="match status" value="1"/>
</dbReference>
<evidence type="ECO:0000313" key="18">
    <source>
        <dbReference type="Proteomes" id="UP000277236"/>
    </source>
</evidence>
<dbReference type="PANTHER" id="PTHR10091">
    <property type="entry name" value="ALDOSE-1-EPIMERASE"/>
    <property type="match status" value="1"/>
</dbReference>
<dbReference type="PROSITE" id="PS00545">
    <property type="entry name" value="ALDOSE_1_EPIMERASE"/>
    <property type="match status" value="1"/>
</dbReference>
<evidence type="ECO:0000256" key="16">
    <source>
        <dbReference type="SAM" id="SignalP"/>
    </source>
</evidence>
<dbReference type="CDD" id="cd09019">
    <property type="entry name" value="galactose_mutarotase_like"/>
    <property type="match status" value="1"/>
</dbReference>
<dbReference type="GO" id="GO:0004034">
    <property type="term" value="F:aldose 1-epimerase activity"/>
    <property type="evidence" value="ECO:0007669"/>
    <property type="project" value="UniProtKB-EC"/>
</dbReference>
<dbReference type="InterPro" id="IPR011013">
    <property type="entry name" value="Gal_mutarotase_sf_dom"/>
</dbReference>
<feature type="signal peptide" evidence="16">
    <location>
        <begin position="1"/>
        <end position="23"/>
    </location>
</feature>
<evidence type="ECO:0000256" key="7">
    <source>
        <dbReference type="ARBA" id="ARBA00014165"/>
    </source>
</evidence>
<feature type="binding site" evidence="15">
    <location>
        <begin position="106"/>
        <end position="107"/>
    </location>
    <ligand>
        <name>beta-D-galactose</name>
        <dbReference type="ChEBI" id="CHEBI:27667"/>
    </ligand>
</feature>
<keyword evidence="11 12" id="KW-0119">Carbohydrate metabolism</keyword>
<dbReference type="GO" id="GO:0030246">
    <property type="term" value="F:carbohydrate binding"/>
    <property type="evidence" value="ECO:0007669"/>
    <property type="project" value="InterPro"/>
</dbReference>
<dbReference type="GO" id="GO:0006006">
    <property type="term" value="P:glucose metabolic process"/>
    <property type="evidence" value="ECO:0007669"/>
    <property type="project" value="TreeGrafter"/>
</dbReference>
<dbReference type="GO" id="GO:0033499">
    <property type="term" value="P:galactose catabolic process via UDP-galactose, Leloir pathway"/>
    <property type="evidence" value="ECO:0007669"/>
    <property type="project" value="TreeGrafter"/>
</dbReference>
<evidence type="ECO:0000256" key="9">
    <source>
        <dbReference type="ARBA" id="ARBA00022553"/>
    </source>
</evidence>
<dbReference type="PANTHER" id="PTHR10091:SF0">
    <property type="entry name" value="GALACTOSE MUTAROTASE"/>
    <property type="match status" value="1"/>
</dbReference>
<dbReference type="RefSeq" id="WP_122317251.1">
    <property type="nucleotide sequence ID" value="NZ_RBRE01000069.1"/>
</dbReference>